<dbReference type="GO" id="GO:0030288">
    <property type="term" value="C:outer membrane-bounded periplasmic space"/>
    <property type="evidence" value="ECO:0007669"/>
    <property type="project" value="UniProtKB-ARBA"/>
</dbReference>
<evidence type="ECO:0000256" key="1">
    <source>
        <dbReference type="ARBA" id="ARBA00005695"/>
    </source>
</evidence>
<dbReference type="InterPro" id="IPR000914">
    <property type="entry name" value="SBP_5_dom"/>
</dbReference>
<dbReference type="GO" id="GO:0043190">
    <property type="term" value="C:ATP-binding cassette (ABC) transporter complex"/>
    <property type="evidence" value="ECO:0007669"/>
    <property type="project" value="InterPro"/>
</dbReference>
<evidence type="ECO:0000256" key="3">
    <source>
        <dbReference type="ARBA" id="ARBA00022729"/>
    </source>
</evidence>
<keyword evidence="2" id="KW-0813">Transport</keyword>
<keyword evidence="7" id="KW-1185">Reference proteome</keyword>
<evidence type="ECO:0000259" key="5">
    <source>
        <dbReference type="Pfam" id="PF00496"/>
    </source>
</evidence>
<evidence type="ECO:0000313" key="6">
    <source>
        <dbReference type="EMBL" id="NML44537.1"/>
    </source>
</evidence>
<sequence length="523" mass="58285">MAAAVCFAAAAPAAMAQGQPQRGGTVIAALDPGAISSFNTHLTSLTSMLFMADVWADGLMTYDRHGKRLPRLATEWTISPDGKVYTFKLRQNVKWSDGQPFTSADVLFTLNNFAKYNTYLGKLLPIVDKAEAPDPYTFVVTLKEPLTATLDLFDKEVFPIMPKHVYEGSADVATHPANRAPVGLGPFKFQSWDSGRSITFVRNPFYWEAPKPYLDSVVFALIPNPQQRLNAMMRGEIQWFRPEAAQVLAAREGEKSGGYKVLRIENNAPERAVVDFNMRKAPFNNLKVRQALFQAIDRKRVVADVYQGLAETAKNAIPNQFTNLYDPSVDYDKLYPYDPKKAGALLDEAGYPMKDGKRMTIELTYITRPPYDAVAKVVQSNWNAVGVDVKMAGLDPQIWTDKVYKQNAFDTSVISLTGRTNPVLGVDRSYICNTGNLPFVNPTGYCNPEMDKAVNTAATVPLDKQRAAYKVYAEIVARDLNQITLASQQMHEAVSTRLQGLDAQFDFSFNTHPNWAEAWFAKK</sequence>
<dbReference type="EMBL" id="JABBFX010000001">
    <property type="protein sequence ID" value="NML44537.1"/>
    <property type="molecule type" value="Genomic_DNA"/>
</dbReference>
<evidence type="ECO:0000256" key="2">
    <source>
        <dbReference type="ARBA" id="ARBA00022448"/>
    </source>
</evidence>
<comment type="caution">
    <text evidence="6">The sequence shown here is derived from an EMBL/GenBank/DDBJ whole genome shotgun (WGS) entry which is preliminary data.</text>
</comment>
<evidence type="ECO:0000256" key="4">
    <source>
        <dbReference type="SAM" id="SignalP"/>
    </source>
</evidence>
<dbReference type="Pfam" id="PF00496">
    <property type="entry name" value="SBP_bac_5"/>
    <property type="match status" value="1"/>
</dbReference>
<dbReference type="PIRSF" id="PIRSF002741">
    <property type="entry name" value="MppA"/>
    <property type="match status" value="1"/>
</dbReference>
<dbReference type="AlphaFoldDB" id="A0A848H237"/>
<dbReference type="InterPro" id="IPR039424">
    <property type="entry name" value="SBP_5"/>
</dbReference>
<feature type="domain" description="Solute-binding protein family 5" evidence="5">
    <location>
        <begin position="70"/>
        <end position="421"/>
    </location>
</feature>
<dbReference type="PANTHER" id="PTHR30290:SF9">
    <property type="entry name" value="OLIGOPEPTIDE-BINDING PROTEIN APPA"/>
    <property type="match status" value="1"/>
</dbReference>
<organism evidence="6 7">
    <name type="scientific">Ramlibacter agri</name>
    <dbReference type="NCBI Taxonomy" id="2728837"/>
    <lineage>
        <taxon>Bacteria</taxon>
        <taxon>Pseudomonadati</taxon>
        <taxon>Pseudomonadota</taxon>
        <taxon>Betaproteobacteria</taxon>
        <taxon>Burkholderiales</taxon>
        <taxon>Comamonadaceae</taxon>
        <taxon>Ramlibacter</taxon>
    </lineage>
</organism>
<dbReference type="PANTHER" id="PTHR30290">
    <property type="entry name" value="PERIPLASMIC BINDING COMPONENT OF ABC TRANSPORTER"/>
    <property type="match status" value="1"/>
</dbReference>
<accession>A0A848H237</accession>
<keyword evidence="3 4" id="KW-0732">Signal</keyword>
<dbReference type="Gene3D" id="3.40.190.10">
    <property type="entry name" value="Periplasmic binding protein-like II"/>
    <property type="match status" value="1"/>
</dbReference>
<name>A0A848H237_9BURK</name>
<gene>
    <name evidence="6" type="ORF">HHL11_12295</name>
</gene>
<dbReference type="Gene3D" id="3.10.105.10">
    <property type="entry name" value="Dipeptide-binding Protein, Domain 3"/>
    <property type="match status" value="1"/>
</dbReference>
<feature type="signal peptide" evidence="4">
    <location>
        <begin position="1"/>
        <end position="16"/>
    </location>
</feature>
<reference evidence="6 7" key="1">
    <citation type="submission" date="2020-04" db="EMBL/GenBank/DDBJ databases">
        <title>Ramlibacter sp. G-1-2-2 isolated from soil.</title>
        <authorList>
            <person name="Dahal R.H."/>
        </authorList>
    </citation>
    <scope>NUCLEOTIDE SEQUENCE [LARGE SCALE GENOMIC DNA]</scope>
    <source>
        <strain evidence="6 7">G-1-2-2</strain>
    </source>
</reference>
<dbReference type="InterPro" id="IPR030678">
    <property type="entry name" value="Peptide/Ni-bd"/>
</dbReference>
<dbReference type="GO" id="GO:1904680">
    <property type="term" value="F:peptide transmembrane transporter activity"/>
    <property type="evidence" value="ECO:0007669"/>
    <property type="project" value="TreeGrafter"/>
</dbReference>
<dbReference type="SUPFAM" id="SSF53850">
    <property type="entry name" value="Periplasmic binding protein-like II"/>
    <property type="match status" value="1"/>
</dbReference>
<feature type="chain" id="PRO_5032550028" description="Solute-binding protein family 5 domain-containing protein" evidence="4">
    <location>
        <begin position="17"/>
        <end position="523"/>
    </location>
</feature>
<dbReference type="Proteomes" id="UP000541185">
    <property type="component" value="Unassembled WGS sequence"/>
</dbReference>
<comment type="similarity">
    <text evidence="1">Belongs to the bacterial solute-binding protein 5 family.</text>
</comment>
<protein>
    <recommendedName>
        <fullName evidence="5">Solute-binding protein family 5 domain-containing protein</fullName>
    </recommendedName>
</protein>
<proteinExistence type="inferred from homology"/>
<evidence type="ECO:0000313" key="7">
    <source>
        <dbReference type="Proteomes" id="UP000541185"/>
    </source>
</evidence>
<dbReference type="GO" id="GO:0015833">
    <property type="term" value="P:peptide transport"/>
    <property type="evidence" value="ECO:0007669"/>
    <property type="project" value="TreeGrafter"/>
</dbReference>